<proteinExistence type="predicted"/>
<dbReference type="InterPro" id="IPR051396">
    <property type="entry name" value="Bact_Antivir_Def_Nuclease"/>
</dbReference>
<keyword evidence="2" id="KW-0067">ATP-binding</keyword>
<organism evidence="2 3">
    <name type="scientific">Pantoea trifolii</name>
    <dbReference type="NCBI Taxonomy" id="2968030"/>
    <lineage>
        <taxon>Bacteria</taxon>
        <taxon>Pseudomonadati</taxon>
        <taxon>Pseudomonadota</taxon>
        <taxon>Gammaproteobacteria</taxon>
        <taxon>Enterobacterales</taxon>
        <taxon>Erwiniaceae</taxon>
        <taxon>Pantoea</taxon>
    </lineage>
</organism>
<gene>
    <name evidence="2" type="ORF">NQH49_16745</name>
</gene>
<dbReference type="PANTHER" id="PTHR43581:SF2">
    <property type="entry name" value="EXCINUCLEASE ATPASE SUBUNIT"/>
    <property type="match status" value="1"/>
</dbReference>
<dbReference type="InterPro" id="IPR041685">
    <property type="entry name" value="AAA_GajA/Old/RecF-like"/>
</dbReference>
<keyword evidence="3" id="KW-1185">Reference proteome</keyword>
<dbReference type="SUPFAM" id="SSF52540">
    <property type="entry name" value="P-loop containing nucleoside triphosphate hydrolases"/>
    <property type="match status" value="1"/>
</dbReference>
<dbReference type="Gene3D" id="3.40.50.300">
    <property type="entry name" value="P-loop containing nucleotide triphosphate hydrolases"/>
    <property type="match status" value="1"/>
</dbReference>
<comment type="caution">
    <text evidence="2">The sequence shown here is derived from an EMBL/GenBank/DDBJ whole genome shotgun (WGS) entry which is preliminary data.</text>
</comment>
<evidence type="ECO:0000313" key="2">
    <source>
        <dbReference type="EMBL" id="MCQ8229113.1"/>
    </source>
</evidence>
<dbReference type="RefSeq" id="WP_256697513.1">
    <property type="nucleotide sequence ID" value="NZ_JANIES010000001.1"/>
</dbReference>
<keyword evidence="2" id="KW-0547">Nucleotide-binding</keyword>
<reference evidence="2 3" key="1">
    <citation type="submission" date="2022-07" db="EMBL/GenBank/DDBJ databases">
        <title>Pantoea trifolii sp. nov. isolated from root nodules of Trifolium rubens.</title>
        <authorList>
            <person name="Kalita M."/>
            <person name="Wdowiak-Wrobel S."/>
            <person name="Marek-Kozaczuk M."/>
            <person name="Palusinska-Szysz M."/>
            <person name="Sokolowski W."/>
            <person name="Coutinho T."/>
            <person name="Hlahane L."/>
        </authorList>
    </citation>
    <scope>NUCLEOTIDE SEQUENCE [LARGE SCALE GENOMIC DNA]</scope>
    <source>
        <strain evidence="2 3">MMK2</strain>
    </source>
</reference>
<dbReference type="PANTHER" id="PTHR43581">
    <property type="entry name" value="ATP/GTP PHOSPHATASE"/>
    <property type="match status" value="1"/>
</dbReference>
<sequence length="448" mass="50654">MKLTVDNFGIIKKAEVEIGGLTVITGENDTGKSTVGKILFSLVKAFARYREDLEESKDVTILSYLEEIYFALRRVVNITHEIDVRDFFQPRRLQNQLRLEYRMAKDEALFVLENARSRGIEIPNEIFSLVENNFTKIEYVLNEPEDKKGAINRAIKKAFYSEFKSEILQKGGDVQNAATISIKDGASDIIDISLNRDGSIRYQANEDLGFSDATYVDSPAIIQFNNMVRTSKTLFDDTSSNRLSVPLHLKDLSSKLSDSMYGFFEFEMFLDDSEMAVLSKRINGLLDGSVDYDLDKKDFVFNRDGISISSTNIASGIKAIGMLDLLIKGGNTKKNSLLLLDEPEVNLHPKWQVVYCEIVTTLVSCGVDLIITTHSPYIVHALKEFSVQKGIKHQFYLAHKKDDLKFSQFSNISENISYAIDLLAAPMHELNKKSVDDVFSKSNFDDME</sequence>
<protein>
    <submittedName>
        <fullName evidence="2">ATP-binding protein</fullName>
    </submittedName>
</protein>
<evidence type="ECO:0000313" key="3">
    <source>
        <dbReference type="Proteomes" id="UP001300015"/>
    </source>
</evidence>
<evidence type="ECO:0000259" key="1">
    <source>
        <dbReference type="Pfam" id="PF13175"/>
    </source>
</evidence>
<dbReference type="Pfam" id="PF13175">
    <property type="entry name" value="AAA_15"/>
    <property type="match status" value="1"/>
</dbReference>
<feature type="domain" description="Endonuclease GajA/Old nuclease/RecF-like AAA" evidence="1">
    <location>
        <begin position="2"/>
        <end position="379"/>
    </location>
</feature>
<dbReference type="GO" id="GO:0005524">
    <property type="term" value="F:ATP binding"/>
    <property type="evidence" value="ECO:0007669"/>
    <property type="project" value="UniProtKB-KW"/>
</dbReference>
<dbReference type="InterPro" id="IPR027417">
    <property type="entry name" value="P-loop_NTPase"/>
</dbReference>
<dbReference type="Proteomes" id="UP001300015">
    <property type="component" value="Unassembled WGS sequence"/>
</dbReference>
<dbReference type="EMBL" id="JANIET010000001">
    <property type="protein sequence ID" value="MCQ8229113.1"/>
    <property type="molecule type" value="Genomic_DNA"/>
</dbReference>
<name>A0ABT1VQD3_9GAMM</name>
<accession>A0ABT1VQD3</accession>